<comment type="cofactor">
    <cofactor evidence="1">
        <name>(R)-lipoate</name>
        <dbReference type="ChEBI" id="CHEBI:83088"/>
    </cofactor>
</comment>
<dbReference type="AlphaFoldDB" id="A0A375I0F9"/>
<dbReference type="EMBL" id="OMOH01000002">
    <property type="protein sequence ID" value="SPF67575.1"/>
    <property type="molecule type" value="Genomic_DNA"/>
</dbReference>
<keyword evidence="6" id="KW-1185">Reference proteome</keyword>
<dbReference type="Gene3D" id="2.40.50.100">
    <property type="match status" value="1"/>
</dbReference>
<proteinExistence type="predicted"/>
<name>A0A375I0F9_9ACTN</name>
<dbReference type="Pfam" id="PF00364">
    <property type="entry name" value="Biotin_lipoyl"/>
    <property type="match status" value="1"/>
</dbReference>
<feature type="domain" description="Lipoyl-binding" evidence="4">
    <location>
        <begin position="3"/>
        <end position="78"/>
    </location>
</feature>
<reference evidence="6" key="1">
    <citation type="submission" date="2018-02" db="EMBL/GenBank/DDBJ databases">
        <authorList>
            <person name="Hornung B."/>
        </authorList>
    </citation>
    <scope>NUCLEOTIDE SEQUENCE [LARGE SCALE GENOMIC DNA]</scope>
</reference>
<gene>
    <name evidence="5" type="ORF">PROPJV5_0530</name>
</gene>
<organism evidence="5 6">
    <name type="scientific">Propionibacterium ruminifibrarum</name>
    <dbReference type="NCBI Taxonomy" id="1962131"/>
    <lineage>
        <taxon>Bacteria</taxon>
        <taxon>Bacillati</taxon>
        <taxon>Actinomycetota</taxon>
        <taxon>Actinomycetes</taxon>
        <taxon>Propionibacteriales</taxon>
        <taxon>Propionibacteriaceae</taxon>
        <taxon>Propionibacterium</taxon>
    </lineage>
</organism>
<dbReference type="Proteomes" id="UP000265962">
    <property type="component" value="Unassembled WGS sequence"/>
</dbReference>
<accession>A0A375I0F9</accession>
<dbReference type="GO" id="GO:0016407">
    <property type="term" value="F:acetyltransferase activity"/>
    <property type="evidence" value="ECO:0007669"/>
    <property type="project" value="TreeGrafter"/>
</dbReference>
<evidence type="ECO:0000256" key="3">
    <source>
        <dbReference type="ARBA" id="ARBA00023315"/>
    </source>
</evidence>
<sequence>MAITAITMPKWGMTMQEGEFTEWNVAEGDTVAAEDNLAGISSDKIEGELPSPAAGVIRRLIAESGQSYEVGALLGVIADADTPDAEIDAFIAQHG</sequence>
<dbReference type="GO" id="GO:0005737">
    <property type="term" value="C:cytoplasm"/>
    <property type="evidence" value="ECO:0007669"/>
    <property type="project" value="TreeGrafter"/>
</dbReference>
<dbReference type="InterPro" id="IPR000089">
    <property type="entry name" value="Biotin_lipoyl"/>
</dbReference>
<evidence type="ECO:0000256" key="1">
    <source>
        <dbReference type="ARBA" id="ARBA00001938"/>
    </source>
</evidence>
<keyword evidence="3" id="KW-0012">Acyltransferase</keyword>
<evidence type="ECO:0000256" key="2">
    <source>
        <dbReference type="ARBA" id="ARBA00022679"/>
    </source>
</evidence>
<dbReference type="PANTHER" id="PTHR43178:SF5">
    <property type="entry name" value="LIPOAMIDE ACYLTRANSFERASE COMPONENT OF BRANCHED-CHAIN ALPHA-KETO ACID DEHYDROGENASE COMPLEX, MITOCHONDRIAL"/>
    <property type="match status" value="1"/>
</dbReference>
<evidence type="ECO:0000313" key="5">
    <source>
        <dbReference type="EMBL" id="SPF67575.1"/>
    </source>
</evidence>
<dbReference type="PROSITE" id="PS50968">
    <property type="entry name" value="BIOTINYL_LIPOYL"/>
    <property type="match status" value="1"/>
</dbReference>
<keyword evidence="2" id="KW-0808">Transferase</keyword>
<dbReference type="PANTHER" id="PTHR43178">
    <property type="entry name" value="DIHYDROLIPOAMIDE ACETYLTRANSFERASE COMPONENT OF PYRUVATE DEHYDROGENASE COMPLEX"/>
    <property type="match status" value="1"/>
</dbReference>
<dbReference type="InterPro" id="IPR050743">
    <property type="entry name" value="2-oxoacid_DH_E2_comp"/>
</dbReference>
<dbReference type="OrthoDB" id="3629907at2"/>
<dbReference type="InterPro" id="IPR011053">
    <property type="entry name" value="Single_hybrid_motif"/>
</dbReference>
<dbReference type="GO" id="GO:0031405">
    <property type="term" value="F:lipoic acid binding"/>
    <property type="evidence" value="ECO:0007669"/>
    <property type="project" value="TreeGrafter"/>
</dbReference>
<protein>
    <submittedName>
        <fullName evidence="5">Biotin/lipoyl attachment</fullName>
    </submittedName>
</protein>
<dbReference type="SUPFAM" id="SSF51230">
    <property type="entry name" value="Single hybrid motif"/>
    <property type="match status" value="1"/>
</dbReference>
<dbReference type="CDD" id="cd06849">
    <property type="entry name" value="lipoyl_domain"/>
    <property type="match status" value="1"/>
</dbReference>
<evidence type="ECO:0000259" key="4">
    <source>
        <dbReference type="PROSITE" id="PS50968"/>
    </source>
</evidence>
<evidence type="ECO:0000313" key="6">
    <source>
        <dbReference type="Proteomes" id="UP000265962"/>
    </source>
</evidence>
<dbReference type="RefSeq" id="WP_119714788.1">
    <property type="nucleotide sequence ID" value="NZ_OMOH01000002.1"/>
</dbReference>